<dbReference type="AlphaFoldDB" id="A0A9W6DLP1"/>
<dbReference type="Proteomes" id="UP001143548">
    <property type="component" value="Unassembled WGS sequence"/>
</dbReference>
<gene>
    <name evidence="1" type="ORF">AbraCBS73388_004897</name>
</gene>
<reference evidence="1" key="1">
    <citation type="submission" date="2022-07" db="EMBL/GenBank/DDBJ databases">
        <title>Taxonomy of Aspergillus series Nigri: significant species reduction supported by multi-species coalescent approaches.</title>
        <authorList>
            <person name="Bian C."/>
            <person name="Kusuya Y."/>
            <person name="Sklenar F."/>
            <person name="D'hooge E."/>
            <person name="Yaguchi T."/>
            <person name="Takahashi H."/>
            <person name="Hubka V."/>
        </authorList>
    </citation>
    <scope>NUCLEOTIDE SEQUENCE</scope>
    <source>
        <strain evidence="1">CBS 733.88</strain>
    </source>
</reference>
<comment type="caution">
    <text evidence="1">The sequence shown here is derived from an EMBL/GenBank/DDBJ whole genome shotgun (WGS) entry which is preliminary data.</text>
</comment>
<evidence type="ECO:0000313" key="1">
    <source>
        <dbReference type="EMBL" id="GKZ19836.1"/>
    </source>
</evidence>
<sequence length="119" mass="13583">MTVDDDDPVRIWRPYLQKLPAHHDASLINLVNLESQLLKLDSRVLTSSNEVRVQVTDVYDDSIFPLKIPPPLMSLLLERYAVHPSFIQVLLSFGRNVHISEAGNSLLYVDERDNEACEL</sequence>
<evidence type="ECO:0000313" key="2">
    <source>
        <dbReference type="Proteomes" id="UP001143548"/>
    </source>
</evidence>
<accession>A0A9W6DLP1</accession>
<proteinExistence type="predicted"/>
<name>A0A9W6DLP1_9EURO</name>
<dbReference type="EMBL" id="BROQ01000023">
    <property type="protein sequence ID" value="GKZ19836.1"/>
    <property type="molecule type" value="Genomic_DNA"/>
</dbReference>
<protein>
    <submittedName>
        <fullName evidence="1">Uncharacterized protein</fullName>
    </submittedName>
</protein>
<organism evidence="1 2">
    <name type="scientific">Aspergillus brasiliensis</name>
    <dbReference type="NCBI Taxonomy" id="319629"/>
    <lineage>
        <taxon>Eukaryota</taxon>
        <taxon>Fungi</taxon>
        <taxon>Dikarya</taxon>
        <taxon>Ascomycota</taxon>
        <taxon>Pezizomycotina</taxon>
        <taxon>Eurotiomycetes</taxon>
        <taxon>Eurotiomycetidae</taxon>
        <taxon>Eurotiales</taxon>
        <taxon>Aspergillaceae</taxon>
        <taxon>Aspergillus</taxon>
        <taxon>Aspergillus subgen. Circumdati</taxon>
    </lineage>
</organism>